<feature type="transmembrane region" description="Helical" evidence="1">
    <location>
        <begin position="29"/>
        <end position="48"/>
    </location>
</feature>
<dbReference type="AlphaFoldDB" id="A0A919JVV9"/>
<proteinExistence type="predicted"/>
<dbReference type="RefSeq" id="WP_203782080.1">
    <property type="nucleotide sequence ID" value="NZ_BOMV01000035.1"/>
</dbReference>
<evidence type="ECO:0000313" key="3">
    <source>
        <dbReference type="EMBL" id="GIE95790.1"/>
    </source>
</evidence>
<keyword evidence="1" id="KW-0812">Transmembrane</keyword>
<dbReference type="InterPro" id="IPR011047">
    <property type="entry name" value="Quinoprotein_ADH-like_sf"/>
</dbReference>
<dbReference type="PANTHER" id="PTHR34512">
    <property type="entry name" value="CELL SURFACE PROTEIN"/>
    <property type="match status" value="1"/>
</dbReference>
<name>A0A919JVV9_9ACTN</name>
<dbReference type="PANTHER" id="PTHR34512:SF30">
    <property type="entry name" value="OUTER MEMBRANE PROTEIN ASSEMBLY FACTOR BAMB"/>
    <property type="match status" value="1"/>
</dbReference>
<organism evidence="3 4">
    <name type="scientific">Paractinoplanes rishiriensis</name>
    <dbReference type="NCBI Taxonomy" id="1050105"/>
    <lineage>
        <taxon>Bacteria</taxon>
        <taxon>Bacillati</taxon>
        <taxon>Actinomycetota</taxon>
        <taxon>Actinomycetes</taxon>
        <taxon>Micromonosporales</taxon>
        <taxon>Micromonosporaceae</taxon>
        <taxon>Paractinoplanes</taxon>
    </lineage>
</organism>
<feature type="domain" description="Pyrrolo-quinoline quinone repeat" evidence="2">
    <location>
        <begin position="76"/>
        <end position="309"/>
    </location>
</feature>
<accession>A0A919JVV9</accession>
<sequence length="414" mass="43378">MVNGVVLIDLDRPPPAPVERPPRARLRPAYLVMVLALLLVLGGAAAPMPGLTPVLSVAEPVTAFQLAAGSVFLATNTEVRRYDLPGGQTRWRREYHRNVQGMRFDGSTGTLLMISSPGPVLTAVDAGSGAELWSSDAPGTAVVSVSRGGVLTHSFGAGESRLHLADARTGRRIWTHPVSSFGFLGPDELYGDGGSPRIVTVGATGAVQVLNYADGAVLARGDVGLGGEDQPVPSDSVAVSVLRERIYVTRRVGGGSVLTAYAVSPPARLWRAEGGPFGSVTDCGPVLCVASTGGLSGIDPADGSVRWHQPSWSTAFRYDATRLIGYDSLEETRAALLDAATGRILHPLGRSQRAGDLILRSEGRQTLVLVGDPASGGLRTTGVMHDAAWFRCTARGAYLACPSLGGDTGVWRIR</sequence>
<dbReference type="Gene3D" id="2.130.10.10">
    <property type="entry name" value="YVTN repeat-like/Quinoprotein amine dehydrogenase"/>
    <property type="match status" value="1"/>
</dbReference>
<comment type="caution">
    <text evidence="3">The sequence shown here is derived from an EMBL/GenBank/DDBJ whole genome shotgun (WGS) entry which is preliminary data.</text>
</comment>
<dbReference type="SUPFAM" id="SSF50998">
    <property type="entry name" value="Quinoprotein alcohol dehydrogenase-like"/>
    <property type="match status" value="1"/>
</dbReference>
<evidence type="ECO:0000256" key="1">
    <source>
        <dbReference type="SAM" id="Phobius"/>
    </source>
</evidence>
<dbReference type="InterPro" id="IPR015943">
    <property type="entry name" value="WD40/YVTN_repeat-like_dom_sf"/>
</dbReference>
<evidence type="ECO:0000259" key="2">
    <source>
        <dbReference type="Pfam" id="PF13360"/>
    </source>
</evidence>
<gene>
    <name evidence="3" type="ORF">Ari01nite_32550</name>
</gene>
<dbReference type="InterPro" id="IPR002372">
    <property type="entry name" value="PQQ_rpt_dom"/>
</dbReference>
<dbReference type="EMBL" id="BOMV01000035">
    <property type="protein sequence ID" value="GIE95790.1"/>
    <property type="molecule type" value="Genomic_DNA"/>
</dbReference>
<keyword evidence="4" id="KW-1185">Reference proteome</keyword>
<reference evidence="3" key="1">
    <citation type="submission" date="2021-01" db="EMBL/GenBank/DDBJ databases">
        <title>Whole genome shotgun sequence of Actinoplanes rishiriensis NBRC 108556.</title>
        <authorList>
            <person name="Komaki H."/>
            <person name="Tamura T."/>
        </authorList>
    </citation>
    <scope>NUCLEOTIDE SEQUENCE</scope>
    <source>
        <strain evidence="3">NBRC 108556</strain>
    </source>
</reference>
<dbReference type="Pfam" id="PF13360">
    <property type="entry name" value="PQQ_2"/>
    <property type="match status" value="1"/>
</dbReference>
<protein>
    <recommendedName>
        <fullName evidence="2">Pyrrolo-quinoline quinone repeat domain-containing protein</fullName>
    </recommendedName>
</protein>
<keyword evidence="1" id="KW-1133">Transmembrane helix</keyword>
<dbReference type="Proteomes" id="UP000636960">
    <property type="component" value="Unassembled WGS sequence"/>
</dbReference>
<keyword evidence="1" id="KW-0472">Membrane</keyword>
<evidence type="ECO:0000313" key="4">
    <source>
        <dbReference type="Proteomes" id="UP000636960"/>
    </source>
</evidence>